<dbReference type="GO" id="GO:0016747">
    <property type="term" value="F:acyltransferase activity, transferring groups other than amino-acyl groups"/>
    <property type="evidence" value="ECO:0007669"/>
    <property type="project" value="InterPro"/>
</dbReference>
<dbReference type="Gene3D" id="3.40.630.80">
    <property type="match status" value="1"/>
</dbReference>
<dbReference type="InterPro" id="IPR000182">
    <property type="entry name" value="GNAT_dom"/>
</dbReference>
<dbReference type="InterPro" id="IPR016181">
    <property type="entry name" value="Acyl_CoA_acyltransferase"/>
</dbReference>
<evidence type="ECO:0000259" key="1">
    <source>
        <dbReference type="PROSITE" id="PS51186"/>
    </source>
</evidence>
<evidence type="ECO:0000313" key="3">
    <source>
        <dbReference type="Proteomes" id="UP000185003"/>
    </source>
</evidence>
<dbReference type="RefSeq" id="WP_074242277.1">
    <property type="nucleotide sequence ID" value="NZ_FSRA01000002.1"/>
</dbReference>
<dbReference type="CDD" id="cd04301">
    <property type="entry name" value="NAT_SF"/>
    <property type="match status" value="1"/>
</dbReference>
<organism evidence="2 3">
    <name type="scientific">Chitinophaga niabensis</name>
    <dbReference type="NCBI Taxonomy" id="536979"/>
    <lineage>
        <taxon>Bacteria</taxon>
        <taxon>Pseudomonadati</taxon>
        <taxon>Bacteroidota</taxon>
        <taxon>Chitinophagia</taxon>
        <taxon>Chitinophagales</taxon>
        <taxon>Chitinophagaceae</taxon>
        <taxon>Chitinophaga</taxon>
    </lineage>
</organism>
<dbReference type="EMBL" id="FSRA01000002">
    <property type="protein sequence ID" value="SIO51128.1"/>
    <property type="molecule type" value="Genomic_DNA"/>
</dbReference>
<reference evidence="2 3" key="1">
    <citation type="submission" date="2016-11" db="EMBL/GenBank/DDBJ databases">
        <authorList>
            <person name="Jaros S."/>
            <person name="Januszkiewicz K."/>
            <person name="Wedrychowicz H."/>
        </authorList>
    </citation>
    <scope>NUCLEOTIDE SEQUENCE [LARGE SCALE GENOMIC DNA]</scope>
    <source>
        <strain evidence="2 3">DSM 24787</strain>
    </source>
</reference>
<dbReference type="Proteomes" id="UP000185003">
    <property type="component" value="Unassembled WGS sequence"/>
</dbReference>
<dbReference type="AlphaFoldDB" id="A0A1N6K3G8"/>
<gene>
    <name evidence="2" type="ORF">SAMN04488055_5008</name>
</gene>
<protein>
    <submittedName>
        <fullName evidence="2">Protein N-acetyltransferase, RimJ/RimL family</fullName>
    </submittedName>
</protein>
<evidence type="ECO:0000313" key="2">
    <source>
        <dbReference type="EMBL" id="SIO51128.1"/>
    </source>
</evidence>
<accession>A0A1N6K3G8</accession>
<dbReference type="STRING" id="536979.SAMN04488055_5008"/>
<keyword evidence="2" id="KW-0808">Transferase</keyword>
<dbReference type="PROSITE" id="PS51186">
    <property type="entry name" value="GNAT"/>
    <property type="match status" value="1"/>
</dbReference>
<dbReference type="OrthoDB" id="652614at2"/>
<proteinExistence type="predicted"/>
<name>A0A1N6K3G8_9BACT</name>
<feature type="domain" description="N-acetyltransferase" evidence="1">
    <location>
        <begin position="111"/>
        <end position="244"/>
    </location>
</feature>
<dbReference type="Pfam" id="PF00583">
    <property type="entry name" value="Acetyltransf_1"/>
    <property type="match status" value="1"/>
</dbReference>
<dbReference type="SUPFAM" id="SSF55729">
    <property type="entry name" value="Acyl-CoA N-acyltransferases (Nat)"/>
    <property type="match status" value="1"/>
</dbReference>
<dbReference type="Gene3D" id="3.40.630.30">
    <property type="match status" value="1"/>
</dbReference>
<keyword evidence="3" id="KW-1185">Reference proteome</keyword>
<sequence length="244" mass="27868">METQVIKCSLEAIQPLRDLFLHESNFQFVCNKCHDFGWADTYLFTSDGVEIGYGAVWGTNKREDRDTIFEFYLLPTYRKSAHLVFPYFHAACGATLIECQTNDPLLTSMLYAFSSNIQAEAVLFEEDHTSTLTIPGVTFRKREEKDEMGDDDSTYVLERNGEIVASGGFVWSYNMPYIDIYMQVKEPYRQQGLGSLIVQELKKEAYLLKRVPAARCNISNHRSKATLLKAGFKVCGYRVKGTIQ</sequence>